<dbReference type="InterPro" id="IPR012445">
    <property type="entry name" value="ATG101"/>
</dbReference>
<dbReference type="OrthoDB" id="10259639at2759"/>
<dbReference type="KEGG" id="cvr:CHLNCDRAFT_30733"/>
<accession>E1ZBR4</accession>
<keyword evidence="3" id="KW-0072">Autophagy</keyword>
<evidence type="ECO:0000256" key="3">
    <source>
        <dbReference type="ARBA" id="ARBA00023006"/>
    </source>
</evidence>
<keyword evidence="5" id="KW-1185">Reference proteome</keyword>
<evidence type="ECO:0000313" key="5">
    <source>
        <dbReference type="Proteomes" id="UP000008141"/>
    </source>
</evidence>
<dbReference type="PANTHER" id="PTHR13292:SF0">
    <property type="entry name" value="AUTOPHAGY-RELATED PROTEIN 101"/>
    <property type="match status" value="1"/>
</dbReference>
<dbReference type="GO" id="GO:0019901">
    <property type="term" value="F:protein kinase binding"/>
    <property type="evidence" value="ECO:0007669"/>
    <property type="project" value="TreeGrafter"/>
</dbReference>
<dbReference type="GO" id="GO:1990316">
    <property type="term" value="C:Atg1/ULK1 kinase complex"/>
    <property type="evidence" value="ECO:0007669"/>
    <property type="project" value="TreeGrafter"/>
</dbReference>
<dbReference type="GeneID" id="17356200"/>
<dbReference type="PANTHER" id="PTHR13292">
    <property type="entry name" value="AUTOPHAGY-RELATED PROTEIN 101"/>
    <property type="match status" value="1"/>
</dbReference>
<dbReference type="EMBL" id="GL433841">
    <property type="protein sequence ID" value="EFN56906.1"/>
    <property type="molecule type" value="Genomic_DNA"/>
</dbReference>
<evidence type="ECO:0000313" key="4">
    <source>
        <dbReference type="EMBL" id="EFN56906.1"/>
    </source>
</evidence>
<reference evidence="4 5" key="1">
    <citation type="journal article" date="2010" name="Plant Cell">
        <title>The Chlorella variabilis NC64A genome reveals adaptation to photosymbiosis, coevolution with viruses, and cryptic sex.</title>
        <authorList>
            <person name="Blanc G."/>
            <person name="Duncan G."/>
            <person name="Agarkova I."/>
            <person name="Borodovsky M."/>
            <person name="Gurnon J."/>
            <person name="Kuo A."/>
            <person name="Lindquist E."/>
            <person name="Lucas S."/>
            <person name="Pangilinan J."/>
            <person name="Polle J."/>
            <person name="Salamov A."/>
            <person name="Terry A."/>
            <person name="Yamada T."/>
            <person name="Dunigan D.D."/>
            <person name="Grigoriev I.V."/>
            <person name="Claverie J.M."/>
            <person name="Van Etten J.L."/>
        </authorList>
    </citation>
    <scope>NUCLEOTIDE SEQUENCE [LARGE SCALE GENOMIC DNA]</scope>
    <source>
        <strain evidence="4 5">NC64A</strain>
    </source>
</reference>
<evidence type="ECO:0000256" key="2">
    <source>
        <dbReference type="ARBA" id="ARBA00018874"/>
    </source>
</evidence>
<proteinExistence type="inferred from homology"/>
<dbReference type="GO" id="GO:0000407">
    <property type="term" value="C:phagophore assembly site"/>
    <property type="evidence" value="ECO:0007669"/>
    <property type="project" value="TreeGrafter"/>
</dbReference>
<dbReference type="OMA" id="VCWEIWT"/>
<gene>
    <name evidence="4" type="ORF">CHLNCDRAFT_30733</name>
</gene>
<name>E1ZBR4_CHLVA</name>
<comment type="similarity">
    <text evidence="1">Belongs to the ATG101 family.</text>
</comment>
<organism evidence="5">
    <name type="scientific">Chlorella variabilis</name>
    <name type="common">Green alga</name>
    <dbReference type="NCBI Taxonomy" id="554065"/>
    <lineage>
        <taxon>Eukaryota</taxon>
        <taxon>Viridiplantae</taxon>
        <taxon>Chlorophyta</taxon>
        <taxon>core chlorophytes</taxon>
        <taxon>Trebouxiophyceae</taxon>
        <taxon>Chlorellales</taxon>
        <taxon>Chlorellaceae</taxon>
        <taxon>Chlorella clade</taxon>
        <taxon>Chlorella</taxon>
    </lineage>
</organism>
<dbReference type="Pfam" id="PF07855">
    <property type="entry name" value="ATG101"/>
    <property type="match status" value="1"/>
</dbReference>
<sequence>MSNCEVFTVTPVFELEQHQVHEVLRILLHTIVFNRALGPVKPVERDSELFAVTWVECGDPEVSRKVEEKIGQFGAWVQRNPGKRGQVCLSFYEKRQRQSWFSTAEERLYWEQWVLEVAVAEPPPAEFEEQQAFAASSLRAQRRQRLQAAIEEGLTCIVRAVNDKRDHIPPVVSASAVTFPFDIQVAGDSGSVFSLGVVKRMLQSTNPPSVLH</sequence>
<dbReference type="FunCoup" id="E1ZBR4">
    <property type="interactions" value="1041"/>
</dbReference>
<protein>
    <recommendedName>
        <fullName evidence="2">Autophagy-related protein 101</fullName>
    </recommendedName>
</protein>
<dbReference type="RefSeq" id="XP_005849008.1">
    <property type="nucleotide sequence ID" value="XM_005848946.1"/>
</dbReference>
<dbReference type="AlphaFoldDB" id="E1ZBR4"/>
<dbReference type="GO" id="GO:0000045">
    <property type="term" value="P:autophagosome assembly"/>
    <property type="evidence" value="ECO:0007669"/>
    <property type="project" value="TreeGrafter"/>
</dbReference>
<dbReference type="STRING" id="554065.E1ZBR4"/>
<evidence type="ECO:0000256" key="1">
    <source>
        <dbReference type="ARBA" id="ARBA00007130"/>
    </source>
</evidence>
<dbReference type="eggNOG" id="KOG4493">
    <property type="taxonomic scope" value="Eukaryota"/>
</dbReference>
<dbReference type="InParanoid" id="E1ZBR4"/>
<dbReference type="Proteomes" id="UP000008141">
    <property type="component" value="Unassembled WGS sequence"/>
</dbReference>